<dbReference type="InterPro" id="IPR051319">
    <property type="entry name" value="Oligoribo/pAp-PDE_c-di-AMP_PDE"/>
</dbReference>
<proteinExistence type="predicted"/>
<evidence type="ECO:0000259" key="2">
    <source>
        <dbReference type="Pfam" id="PF02272"/>
    </source>
</evidence>
<evidence type="ECO:0000313" key="4">
    <source>
        <dbReference type="Proteomes" id="UP001165962"/>
    </source>
</evidence>
<evidence type="ECO:0000259" key="1">
    <source>
        <dbReference type="Pfam" id="PF01368"/>
    </source>
</evidence>
<accession>A0ABX0IYX9</accession>
<dbReference type="InterPro" id="IPR001667">
    <property type="entry name" value="DDH_dom"/>
</dbReference>
<dbReference type="Pfam" id="PF01368">
    <property type="entry name" value="DHH"/>
    <property type="match status" value="1"/>
</dbReference>
<dbReference type="RefSeq" id="WP_166144668.1">
    <property type="nucleotide sequence ID" value="NZ_JAAOIW010000001.1"/>
</dbReference>
<dbReference type="Proteomes" id="UP001165962">
    <property type="component" value="Unassembled WGS sequence"/>
</dbReference>
<feature type="domain" description="DDH" evidence="1">
    <location>
        <begin position="27"/>
        <end position="176"/>
    </location>
</feature>
<gene>
    <name evidence="3" type="ORF">G9U52_00665</name>
</gene>
<protein>
    <submittedName>
        <fullName evidence="3">Bifunctional oligoribonuclease/PAP phosphatase NrnA</fullName>
    </submittedName>
</protein>
<dbReference type="PANTHER" id="PTHR47618">
    <property type="entry name" value="BIFUNCTIONAL OLIGORIBONUCLEASE AND PAP PHOSPHATASE NRNA"/>
    <property type="match status" value="1"/>
</dbReference>
<dbReference type="Gene3D" id="3.90.1640.10">
    <property type="entry name" value="inorganic pyrophosphatase (n-terminal core)"/>
    <property type="match status" value="1"/>
</dbReference>
<dbReference type="PANTHER" id="PTHR47618:SF1">
    <property type="entry name" value="BIFUNCTIONAL OLIGORIBONUCLEASE AND PAP PHOSPHATASE NRNA"/>
    <property type="match status" value="1"/>
</dbReference>
<name>A0ABX0IYX9_9BACL</name>
<evidence type="ECO:0000313" key="3">
    <source>
        <dbReference type="EMBL" id="NHN28336.1"/>
    </source>
</evidence>
<organism evidence="3 4">
    <name type="scientific">Paenibacillus agricola</name>
    <dbReference type="NCBI Taxonomy" id="2716264"/>
    <lineage>
        <taxon>Bacteria</taxon>
        <taxon>Bacillati</taxon>
        <taxon>Bacillota</taxon>
        <taxon>Bacilli</taxon>
        <taxon>Bacillales</taxon>
        <taxon>Paenibacillaceae</taxon>
        <taxon>Paenibacillus</taxon>
    </lineage>
</organism>
<reference evidence="3" key="1">
    <citation type="submission" date="2020-03" db="EMBL/GenBank/DDBJ databases">
        <title>Draft sequencing of Paenibacilllus sp. S3N08.</title>
        <authorList>
            <person name="Kim D.-U."/>
        </authorList>
    </citation>
    <scope>NUCLEOTIDE SEQUENCE</scope>
    <source>
        <strain evidence="3">S3N08</strain>
    </source>
</reference>
<dbReference type="Gene3D" id="3.10.310.30">
    <property type="match status" value="1"/>
</dbReference>
<dbReference type="InterPro" id="IPR038763">
    <property type="entry name" value="DHH_sf"/>
</dbReference>
<keyword evidence="4" id="KW-1185">Reference proteome</keyword>
<comment type="caution">
    <text evidence="3">The sequence shown here is derived from an EMBL/GenBank/DDBJ whole genome shotgun (WGS) entry which is preliminary data.</text>
</comment>
<dbReference type="SUPFAM" id="SSF64182">
    <property type="entry name" value="DHH phosphoesterases"/>
    <property type="match status" value="1"/>
</dbReference>
<sequence length="340" mass="36625">MNGVTHAEGYSKQLEAAARFIQTNDDFLVVSHIQPDGDAAGSTFAMAWMLSSLGKKFTLVNEGEMPGKYMYMAASQHTILNYETVTSDGSMPVSALSFQHVISVDCADYSRMGKVCELFSEDVALLNIDHHATNDLFGSVNLVQSEAAATVEILYDLGNYLNLPFSDELNICIYSGLLTDTGGFRYASTSPKVMQIAADLLQRGVKGHELAEHLLEKLTYPQISLLKKSLNTLTFDKSTRIGWLAVSIEDLSSSGASNDDLDGLVNYPRNVEGVEVGLLFKERAGGIVKVSLRSGGNMDVARIAQSFGGGGHMRAAGCTIHGSLQEAIDQVVREVGKALA</sequence>
<dbReference type="EMBL" id="JAAOIW010000001">
    <property type="protein sequence ID" value="NHN28336.1"/>
    <property type="molecule type" value="Genomic_DNA"/>
</dbReference>
<feature type="domain" description="DHHA1" evidence="2">
    <location>
        <begin position="253"/>
        <end position="335"/>
    </location>
</feature>
<dbReference type="Pfam" id="PF02272">
    <property type="entry name" value="DHHA1"/>
    <property type="match status" value="1"/>
</dbReference>
<dbReference type="InterPro" id="IPR003156">
    <property type="entry name" value="DHHA1_dom"/>
</dbReference>